<keyword evidence="2" id="KW-0812">Transmembrane</keyword>
<keyword evidence="2" id="KW-0472">Membrane</keyword>
<name>A0A1G2H859_9BACT</name>
<gene>
    <name evidence="3" type="ORF">A2827_03410</name>
</gene>
<evidence type="ECO:0000313" key="4">
    <source>
        <dbReference type="Proteomes" id="UP000177932"/>
    </source>
</evidence>
<evidence type="ECO:0000256" key="1">
    <source>
        <dbReference type="SAM" id="Coils"/>
    </source>
</evidence>
<dbReference type="Gene3D" id="3.30.70.60">
    <property type="match status" value="1"/>
</dbReference>
<dbReference type="EMBL" id="MHOD01000002">
    <property type="protein sequence ID" value="OGZ58673.1"/>
    <property type="molecule type" value="Genomic_DNA"/>
</dbReference>
<protein>
    <submittedName>
        <fullName evidence="3">Uncharacterized protein</fullName>
    </submittedName>
</protein>
<sequence length="190" mass="21005">MDTKLMVIISLVLGGIFIFWGLLYPKYSEFQDLRDEVEINKQRKTQVEARVASILKEIKRYENINAYDLDQLDKALPKNVDLANLYFYIYSMLSSSGLITENIVIGDTVAELSEDASGEKPDKGEDMFSNAGITITAVGSYASVKDFIQKTEKSLRIADINSIILGVQGGLTGGDGALSVSITLKVYYKP</sequence>
<dbReference type="InterPro" id="IPR007445">
    <property type="entry name" value="PilO"/>
</dbReference>
<dbReference type="Pfam" id="PF04350">
    <property type="entry name" value="PilO"/>
    <property type="match status" value="1"/>
</dbReference>
<feature type="coiled-coil region" evidence="1">
    <location>
        <begin position="30"/>
        <end position="64"/>
    </location>
</feature>
<reference evidence="3 4" key="1">
    <citation type="journal article" date="2016" name="Nat. Commun.">
        <title>Thousands of microbial genomes shed light on interconnected biogeochemical processes in an aquifer system.</title>
        <authorList>
            <person name="Anantharaman K."/>
            <person name="Brown C.T."/>
            <person name="Hug L.A."/>
            <person name="Sharon I."/>
            <person name="Castelle C.J."/>
            <person name="Probst A.J."/>
            <person name="Thomas B.C."/>
            <person name="Singh A."/>
            <person name="Wilkins M.J."/>
            <person name="Karaoz U."/>
            <person name="Brodie E.L."/>
            <person name="Williams K.H."/>
            <person name="Hubbard S.S."/>
            <person name="Banfield J.F."/>
        </authorList>
    </citation>
    <scope>NUCLEOTIDE SEQUENCE [LARGE SCALE GENOMIC DNA]</scope>
</reference>
<comment type="caution">
    <text evidence="3">The sequence shown here is derived from an EMBL/GenBank/DDBJ whole genome shotgun (WGS) entry which is preliminary data.</text>
</comment>
<dbReference type="AlphaFoldDB" id="A0A1G2H859"/>
<dbReference type="InterPro" id="IPR014717">
    <property type="entry name" value="Transl_elong_EF1B/ribsomal_bS6"/>
</dbReference>
<evidence type="ECO:0000256" key="2">
    <source>
        <dbReference type="SAM" id="Phobius"/>
    </source>
</evidence>
<dbReference type="STRING" id="1802158.A2827_03410"/>
<dbReference type="GO" id="GO:0043107">
    <property type="term" value="P:type IV pilus-dependent motility"/>
    <property type="evidence" value="ECO:0007669"/>
    <property type="project" value="InterPro"/>
</dbReference>
<proteinExistence type="predicted"/>
<keyword evidence="2" id="KW-1133">Transmembrane helix</keyword>
<dbReference type="Proteomes" id="UP000177932">
    <property type="component" value="Unassembled WGS sequence"/>
</dbReference>
<feature type="transmembrane region" description="Helical" evidence="2">
    <location>
        <begin position="6"/>
        <end position="24"/>
    </location>
</feature>
<dbReference type="GO" id="GO:0043683">
    <property type="term" value="P:type IV pilus assembly"/>
    <property type="evidence" value="ECO:0007669"/>
    <property type="project" value="InterPro"/>
</dbReference>
<keyword evidence="1" id="KW-0175">Coiled coil</keyword>
<organism evidence="3 4">
    <name type="scientific">Candidatus Spechtbacteria bacterium RIFCSPHIGHO2_01_FULL_43_30</name>
    <dbReference type="NCBI Taxonomy" id="1802158"/>
    <lineage>
        <taxon>Bacteria</taxon>
        <taxon>Candidatus Spechtiibacteriota</taxon>
    </lineage>
</organism>
<accession>A0A1G2H859</accession>
<evidence type="ECO:0000313" key="3">
    <source>
        <dbReference type="EMBL" id="OGZ58673.1"/>
    </source>
</evidence>